<feature type="compositionally biased region" description="Low complexity" evidence="1">
    <location>
        <begin position="20"/>
        <end position="35"/>
    </location>
</feature>
<dbReference type="EMBL" id="PJQD01000042">
    <property type="protein sequence ID" value="POY73033.1"/>
    <property type="molecule type" value="Genomic_DNA"/>
</dbReference>
<gene>
    <name evidence="2" type="ORF">BMF94_3871</name>
</gene>
<feature type="compositionally biased region" description="Low complexity" evidence="1">
    <location>
        <begin position="169"/>
        <end position="186"/>
    </location>
</feature>
<feature type="region of interest" description="Disordered" evidence="1">
    <location>
        <begin position="456"/>
        <end position="520"/>
    </location>
</feature>
<evidence type="ECO:0000313" key="3">
    <source>
        <dbReference type="Proteomes" id="UP000237144"/>
    </source>
</evidence>
<feature type="region of interest" description="Disordered" evidence="1">
    <location>
        <begin position="144"/>
        <end position="207"/>
    </location>
</feature>
<evidence type="ECO:0000313" key="2">
    <source>
        <dbReference type="EMBL" id="POY73033.1"/>
    </source>
</evidence>
<dbReference type="OrthoDB" id="10250441at2759"/>
<feature type="compositionally biased region" description="Acidic residues" evidence="1">
    <location>
        <begin position="151"/>
        <end position="161"/>
    </location>
</feature>
<keyword evidence="3" id="KW-1185">Reference proteome</keyword>
<protein>
    <submittedName>
        <fullName evidence="2">Uncharacterized protein</fullName>
    </submittedName>
</protein>
<feature type="compositionally biased region" description="Polar residues" evidence="1">
    <location>
        <begin position="456"/>
        <end position="465"/>
    </location>
</feature>
<evidence type="ECO:0000256" key="1">
    <source>
        <dbReference type="SAM" id="MobiDB-lite"/>
    </source>
</evidence>
<accession>A0A2S5B8D1</accession>
<feature type="region of interest" description="Disordered" evidence="1">
    <location>
        <begin position="554"/>
        <end position="600"/>
    </location>
</feature>
<proteinExistence type="predicted"/>
<comment type="caution">
    <text evidence="2">The sequence shown here is derived from an EMBL/GenBank/DDBJ whole genome shotgun (WGS) entry which is preliminary data.</text>
</comment>
<feature type="compositionally biased region" description="Basic and acidic residues" evidence="1">
    <location>
        <begin position="98"/>
        <end position="107"/>
    </location>
</feature>
<reference evidence="2 3" key="1">
    <citation type="journal article" date="2018" name="Front. Microbiol.">
        <title>Prospects for Fungal Bioremediation of Acidic Radioactive Waste Sites: Characterization and Genome Sequence of Rhodotorula taiwanensis MD1149.</title>
        <authorList>
            <person name="Tkavc R."/>
            <person name="Matrosova V.Y."/>
            <person name="Grichenko O.E."/>
            <person name="Gostincar C."/>
            <person name="Volpe R.P."/>
            <person name="Klimenkova P."/>
            <person name="Gaidamakova E.K."/>
            <person name="Zhou C.E."/>
            <person name="Stewart B.J."/>
            <person name="Lyman M.G."/>
            <person name="Malfatti S.A."/>
            <person name="Rubinfeld B."/>
            <person name="Courtot M."/>
            <person name="Singh J."/>
            <person name="Dalgard C.L."/>
            <person name="Hamilton T."/>
            <person name="Frey K.G."/>
            <person name="Gunde-Cimerman N."/>
            <person name="Dugan L."/>
            <person name="Daly M.J."/>
        </authorList>
    </citation>
    <scope>NUCLEOTIDE SEQUENCE [LARGE SCALE GENOMIC DNA]</scope>
    <source>
        <strain evidence="2 3">MD1149</strain>
    </source>
</reference>
<dbReference type="PANTHER" id="PTHR11440">
    <property type="entry name" value="LECITHIN-CHOLESTEROL ACYLTRANSFERASE-RELATED"/>
    <property type="match status" value="1"/>
</dbReference>
<organism evidence="2 3">
    <name type="scientific">Rhodotorula taiwanensis</name>
    <dbReference type="NCBI Taxonomy" id="741276"/>
    <lineage>
        <taxon>Eukaryota</taxon>
        <taxon>Fungi</taxon>
        <taxon>Dikarya</taxon>
        <taxon>Basidiomycota</taxon>
        <taxon>Pucciniomycotina</taxon>
        <taxon>Microbotryomycetes</taxon>
        <taxon>Sporidiobolales</taxon>
        <taxon>Sporidiobolaceae</taxon>
        <taxon>Rhodotorula</taxon>
    </lineage>
</organism>
<dbReference type="InterPro" id="IPR029058">
    <property type="entry name" value="AB_hydrolase_fold"/>
</dbReference>
<name>A0A2S5B8D1_9BASI</name>
<feature type="compositionally biased region" description="Low complexity" evidence="1">
    <location>
        <begin position="50"/>
        <end position="77"/>
    </location>
</feature>
<dbReference type="Proteomes" id="UP000237144">
    <property type="component" value="Unassembled WGS sequence"/>
</dbReference>
<dbReference type="Gene3D" id="3.40.50.1820">
    <property type="entry name" value="alpha/beta hydrolase"/>
    <property type="match status" value="1"/>
</dbReference>
<feature type="region of interest" description="Disordered" evidence="1">
    <location>
        <begin position="619"/>
        <end position="658"/>
    </location>
</feature>
<dbReference type="AlphaFoldDB" id="A0A2S5B8D1"/>
<dbReference type="SUPFAM" id="SSF53474">
    <property type="entry name" value="alpha/beta-Hydrolases"/>
    <property type="match status" value="1"/>
</dbReference>
<sequence>MAVMAPAAPTDLSNGSGDVPSTSSASSTTSPSLLSRVKRRISTCRRGIDSGSNSSSSSSLASLGRAWLKSSSDSTTTSGGGGLVDEPKPYLNYTIAPPEHREVKESAKSNTAMHAVMDSWHALSIGSLHAPNLPSFPFSLFSNTNSNHGAEEEEDDSEDDNSMPPTPPAGTRSAPSSRRPSGSNPSLSPPPRFGRRSSDPKITGAGAADPIERLYGNVVMLGGYRGSVLRDARTHKRLWIPLKVGFGFRKADLGLGLEEEDELRSAETVIATSMLAQVGGWIDLGKKLKERLKQASHAQLHPSSSLSLPFSPPPSPPAIDPLRPPLRFHSWGYDWRRSLELSSAELITFLEGLKRESAARGEGPGGEGLGATVIAHSMGGLVVLHALAEASDPTIFRGIVFAGTPWQGCVNTLGPLRLGGGVAFNAKVGSPDICFSWRSGFYFLPRPPAEVAAITPRTSLDSTRPNLGPPAAKPTSSETSERDGLPAPVGAGLHVSTDLSGDAGANTDSVTLPPSSPDSMPLPSLLTGCFEDPSGNPLQVDLFSPQTWATHELSPVPAGMDFSRPNAGVKRPRQRRRETDGNAFPLAAGLGNLGERKNPLGDAVQDAMEGAAETVEALSPGADDDQEDGREPHTSPASSTRSGGAQEPDEEETRLAAQAQEVDVVHRYLSRTLGRARQFQKNLVELYDPAKADRYPPMAIITSRKTPTVRGVLVTSREDIAQEGYDRLLWAEGDGIVLYESATRLPGDPELDGRQRTGNPANDRWHAHLKGIVETNNGHVGMLGDLDGVRKCFELLYGPATARH</sequence>
<feature type="region of interest" description="Disordered" evidence="1">
    <location>
        <begin position="1"/>
        <end position="110"/>
    </location>
</feature>